<organism evidence="6 7">
    <name type="scientific">Sandaracinus amylolyticus</name>
    <dbReference type="NCBI Taxonomy" id="927083"/>
    <lineage>
        <taxon>Bacteria</taxon>
        <taxon>Pseudomonadati</taxon>
        <taxon>Myxococcota</taxon>
        <taxon>Polyangia</taxon>
        <taxon>Polyangiales</taxon>
        <taxon>Sandaracinaceae</taxon>
        <taxon>Sandaracinus</taxon>
    </lineage>
</organism>
<dbReference type="STRING" id="927083.DB32_001181"/>
<evidence type="ECO:0000256" key="4">
    <source>
        <dbReference type="ARBA" id="ARBA00022833"/>
    </source>
</evidence>
<evidence type="ECO:0000256" key="1">
    <source>
        <dbReference type="ARBA" id="ARBA00007749"/>
    </source>
</evidence>
<dbReference type="GO" id="GO:0016787">
    <property type="term" value="F:hydrolase activity"/>
    <property type="evidence" value="ECO:0007669"/>
    <property type="project" value="UniProtKB-KW"/>
</dbReference>
<feature type="domain" description="Metallo-beta-lactamase" evidence="5">
    <location>
        <begin position="22"/>
        <end position="253"/>
    </location>
</feature>
<keyword evidence="4" id="KW-0862">Zinc</keyword>
<dbReference type="Proteomes" id="UP000034883">
    <property type="component" value="Chromosome"/>
</dbReference>
<keyword evidence="2" id="KW-0479">Metal-binding</keyword>
<dbReference type="PANTHER" id="PTHR42978:SF3">
    <property type="entry name" value="BLR3078 PROTEIN"/>
    <property type="match status" value="1"/>
</dbReference>
<dbReference type="GO" id="GO:0046872">
    <property type="term" value="F:metal ion binding"/>
    <property type="evidence" value="ECO:0007669"/>
    <property type="project" value="UniProtKB-KW"/>
</dbReference>
<evidence type="ECO:0000259" key="5">
    <source>
        <dbReference type="SMART" id="SM00849"/>
    </source>
</evidence>
<dbReference type="CDD" id="cd07742">
    <property type="entry name" value="metallo-hydrolase-like_MBL-fold"/>
    <property type="match status" value="1"/>
</dbReference>
<dbReference type="PANTHER" id="PTHR42978">
    <property type="entry name" value="QUORUM-QUENCHING LACTONASE YTNP-RELATED-RELATED"/>
    <property type="match status" value="1"/>
</dbReference>
<keyword evidence="7" id="KW-1185">Reference proteome</keyword>
<dbReference type="SUPFAM" id="SSF56281">
    <property type="entry name" value="Metallo-hydrolase/oxidoreductase"/>
    <property type="match status" value="1"/>
</dbReference>
<gene>
    <name evidence="6" type="ORF">DB32_001181</name>
</gene>
<keyword evidence="3" id="KW-0378">Hydrolase</keyword>
<protein>
    <recommendedName>
        <fullName evidence="5">Metallo-beta-lactamase domain-containing protein</fullName>
    </recommendedName>
</protein>
<evidence type="ECO:0000313" key="7">
    <source>
        <dbReference type="Proteomes" id="UP000034883"/>
    </source>
</evidence>
<dbReference type="SMART" id="SM00849">
    <property type="entry name" value="Lactamase_B"/>
    <property type="match status" value="1"/>
</dbReference>
<proteinExistence type="inferred from homology"/>
<dbReference type="Gene3D" id="3.60.15.10">
    <property type="entry name" value="Ribonuclease Z/Hydroxyacylglutathione hydrolase-like"/>
    <property type="match status" value="1"/>
</dbReference>
<sequence length="278" mass="31565">MCPRGRRLIQGSGPLADRADIVCHCVLLELPDRLVLVDTGLGRSDVQHPDRMSRVMRSLLQPRLSLDETAHSRIRALGFDPRDIRDVVVTHLDFDHAGGLADFPHARVHVYATEHDAAMERTTRMGHRRYRPAQWSHGPDWVLYETRGDAWFGFEAVRELEGLPPEILMIPLFGHTPGHCGIAFESAGRWRLHAGDAYFFHGEIDPREPHCPPALLAYEALMDADREARLGNQDRLRKLVLDHADRVDVFCAHDPVELARMPKAAARRRGADRLEARR</sequence>
<dbReference type="EMBL" id="CP011125">
    <property type="protein sequence ID" value="AKF04032.1"/>
    <property type="molecule type" value="Genomic_DNA"/>
</dbReference>
<comment type="similarity">
    <text evidence="1">Belongs to the metallo-beta-lactamase superfamily.</text>
</comment>
<dbReference type="InterPro" id="IPR001279">
    <property type="entry name" value="Metallo-B-lactamas"/>
</dbReference>
<accession>A0A0F6YFU3</accession>
<name>A0A0F6YFU3_9BACT</name>
<evidence type="ECO:0000256" key="2">
    <source>
        <dbReference type="ARBA" id="ARBA00022723"/>
    </source>
</evidence>
<dbReference type="KEGG" id="samy:DB32_001181"/>
<dbReference type="Pfam" id="PF00753">
    <property type="entry name" value="Lactamase_B"/>
    <property type="match status" value="1"/>
</dbReference>
<dbReference type="InterPro" id="IPR051013">
    <property type="entry name" value="MBL_superfamily_lactonases"/>
</dbReference>
<evidence type="ECO:0000313" key="6">
    <source>
        <dbReference type="EMBL" id="AKF04032.1"/>
    </source>
</evidence>
<dbReference type="AlphaFoldDB" id="A0A0F6YFU3"/>
<evidence type="ECO:0000256" key="3">
    <source>
        <dbReference type="ARBA" id="ARBA00022801"/>
    </source>
</evidence>
<dbReference type="InterPro" id="IPR036866">
    <property type="entry name" value="RibonucZ/Hydroxyglut_hydro"/>
</dbReference>
<reference evidence="6 7" key="1">
    <citation type="submission" date="2015-03" db="EMBL/GenBank/DDBJ databases">
        <title>Genome assembly of Sandaracinus amylolyticus DSM 53668.</title>
        <authorList>
            <person name="Sharma G."/>
            <person name="Subramanian S."/>
        </authorList>
    </citation>
    <scope>NUCLEOTIDE SEQUENCE [LARGE SCALE GENOMIC DNA]</scope>
    <source>
        <strain evidence="6 7">DSM 53668</strain>
    </source>
</reference>